<organism evidence="2 3">
    <name type="scientific">Macaca fascicularis</name>
    <name type="common">Crab-eating macaque</name>
    <name type="synonym">Cynomolgus monkey</name>
    <dbReference type="NCBI Taxonomy" id="9541"/>
    <lineage>
        <taxon>Eukaryota</taxon>
        <taxon>Metazoa</taxon>
        <taxon>Chordata</taxon>
        <taxon>Craniata</taxon>
        <taxon>Vertebrata</taxon>
        <taxon>Euteleostomi</taxon>
        <taxon>Mammalia</taxon>
        <taxon>Eutheria</taxon>
        <taxon>Euarchontoglires</taxon>
        <taxon>Primates</taxon>
        <taxon>Haplorrhini</taxon>
        <taxon>Catarrhini</taxon>
        <taxon>Cercopithecidae</taxon>
        <taxon>Cercopithecinae</taxon>
        <taxon>Macaca</taxon>
    </lineage>
</organism>
<dbReference type="Proteomes" id="UP000233100">
    <property type="component" value="Chromosome 10"/>
</dbReference>
<dbReference type="Ensembl" id="ENSMFAT00000100967.1">
    <property type="protein sequence ID" value="ENSMFAP00000052588.1"/>
    <property type="gene ID" value="ENSMFAG00000056018.1"/>
</dbReference>
<name>A0A7N9CQL9_MACFA</name>
<reference evidence="2 3" key="1">
    <citation type="submission" date="2013-03" db="EMBL/GenBank/DDBJ databases">
        <authorList>
            <person name="Warren W."/>
            <person name="Wilson R.K."/>
        </authorList>
    </citation>
    <scope>NUCLEOTIDE SEQUENCE</scope>
</reference>
<keyword evidence="3" id="KW-1185">Reference proteome</keyword>
<accession>A0A7N9CQL9</accession>
<evidence type="ECO:0000313" key="3">
    <source>
        <dbReference type="Proteomes" id="UP000233100"/>
    </source>
</evidence>
<reference evidence="2" key="2">
    <citation type="submission" date="2025-08" db="UniProtKB">
        <authorList>
            <consortium name="Ensembl"/>
        </authorList>
    </citation>
    <scope>IDENTIFICATION</scope>
</reference>
<dbReference type="AlphaFoldDB" id="A0A7N9CQL9"/>
<proteinExistence type="predicted"/>
<evidence type="ECO:0000256" key="1">
    <source>
        <dbReference type="SAM" id="MobiDB-lite"/>
    </source>
</evidence>
<sequence length="202" mass="22372">MPFHPVTAALMYRGIYTVPNLLSEQRPVDIPEDELEDISQAGPRRGGNGGGGGRRREQQCQTLVLLPHTSIWPPPVFSLMPLFHGWSAGRWGWRPLGLEKGLSSLLSLPICFLAAWGVEINASPNQDCWWALSSGPQRAACELPLRRAGELCVLQMGGLPTSFIHSFHHSFSKCLCLKRQAPFQDRDTAMSKTSPCLLSWPL</sequence>
<reference evidence="2" key="3">
    <citation type="submission" date="2025-09" db="UniProtKB">
        <authorList>
            <consortium name="Ensembl"/>
        </authorList>
    </citation>
    <scope>IDENTIFICATION</scope>
</reference>
<evidence type="ECO:0000313" key="2">
    <source>
        <dbReference type="Ensembl" id="ENSMFAP00000052588.1"/>
    </source>
</evidence>
<protein>
    <submittedName>
        <fullName evidence="2">Uncharacterized protein</fullName>
    </submittedName>
</protein>
<feature type="region of interest" description="Disordered" evidence="1">
    <location>
        <begin position="34"/>
        <end position="55"/>
    </location>
</feature>